<protein>
    <recommendedName>
        <fullName evidence="2 3">Single-stranded DNA-binding protein</fullName>
        <shortName evidence="2">SSB</shortName>
    </recommendedName>
</protein>
<dbReference type="InterPro" id="IPR012340">
    <property type="entry name" value="NA-bd_OB-fold"/>
</dbReference>
<dbReference type="SUPFAM" id="SSF50249">
    <property type="entry name" value="Nucleic acid-binding proteins"/>
    <property type="match status" value="1"/>
</dbReference>
<dbReference type="PANTHER" id="PTHR10302:SF0">
    <property type="entry name" value="SINGLE-STRANDED DNA-BINDING PROTEIN, MITOCHONDRIAL"/>
    <property type="match status" value="1"/>
</dbReference>
<proteinExistence type="inferred from homology"/>
<dbReference type="InterPro" id="IPR000424">
    <property type="entry name" value="Primosome_PriB/ssb"/>
</dbReference>
<dbReference type="Gene3D" id="2.40.50.140">
    <property type="entry name" value="Nucleic acid-binding proteins"/>
    <property type="match status" value="1"/>
</dbReference>
<dbReference type="GO" id="GO:0003677">
    <property type="term" value="F:DNA binding"/>
    <property type="evidence" value="ECO:0007669"/>
    <property type="project" value="UniProtKB-KW"/>
</dbReference>
<dbReference type="PIRSF" id="PIRSF002070">
    <property type="entry name" value="SSB"/>
    <property type="match status" value="1"/>
</dbReference>
<dbReference type="HAMAP" id="MF_00984">
    <property type="entry name" value="SSB"/>
    <property type="match status" value="1"/>
</dbReference>
<evidence type="ECO:0000313" key="5">
    <source>
        <dbReference type="Proteomes" id="UP001195571"/>
    </source>
</evidence>
<dbReference type="EMBL" id="JACAOD020000012">
    <property type="protein sequence ID" value="MBP5836116.1"/>
    <property type="molecule type" value="Genomic_DNA"/>
</dbReference>
<organism evidence="4 5">
    <name type="scientific">Candidatus Phytoplasma meliae</name>
    <dbReference type="NCBI Taxonomy" id="1848402"/>
    <lineage>
        <taxon>Bacteria</taxon>
        <taxon>Bacillati</taxon>
        <taxon>Mycoplasmatota</taxon>
        <taxon>Mollicutes</taxon>
        <taxon>Acholeplasmatales</taxon>
        <taxon>Acholeplasmataceae</taxon>
        <taxon>Candidatus Phytoplasma</taxon>
        <taxon>16SrXIII (Mexican periwinkle virescence group)</taxon>
    </lineage>
</organism>
<name>A0ABS5CYQ5_9MOLU</name>
<accession>A0ABS5CYQ5</accession>
<comment type="caution">
    <text evidence="2">Lacks conserved residue(s) required for the propagation of feature annotation.</text>
</comment>
<sequence length="135" mass="15593">MLNKIQLIGRITHDLDKQYINSNNEQIPKIDFQLAINQTKDKVQYIPCVAFRTQAENMHKYLHKGSKIYLEGTLSIQKYTNNEGQKKTNTKVIVNNIIFLDNKPQNDNLSHLDQKVGLLKKCFFGSSLVSLKRTN</sequence>
<dbReference type="PROSITE" id="PS50935">
    <property type="entry name" value="SSB"/>
    <property type="match status" value="1"/>
</dbReference>
<evidence type="ECO:0000256" key="2">
    <source>
        <dbReference type="HAMAP-Rule" id="MF_00984"/>
    </source>
</evidence>
<reference evidence="4" key="1">
    <citation type="submission" date="2021-04" db="EMBL/GenBank/DDBJ databases">
        <title>Genomic features of Candidatus Phytoplasma meliae isolate ChTYXIII (1SrXIII-G).</title>
        <authorList>
            <person name="Fernandez F.D."/>
            <person name="Conci L.R."/>
        </authorList>
    </citation>
    <scope>NUCLEOTIDE SEQUENCE [LARGE SCALE GENOMIC DNA]</scope>
    <source>
        <strain evidence="4">ChTYXIII-Mo</strain>
    </source>
</reference>
<evidence type="ECO:0000256" key="3">
    <source>
        <dbReference type="PIRNR" id="PIRNR002070"/>
    </source>
</evidence>
<dbReference type="Proteomes" id="UP001195571">
    <property type="component" value="Unassembled WGS sequence"/>
</dbReference>
<comment type="subunit">
    <text evidence="2">Homotetramer.</text>
</comment>
<dbReference type="CDD" id="cd04496">
    <property type="entry name" value="SSB_OBF"/>
    <property type="match status" value="1"/>
</dbReference>
<evidence type="ECO:0000256" key="1">
    <source>
        <dbReference type="ARBA" id="ARBA00023125"/>
    </source>
</evidence>
<dbReference type="Pfam" id="PF00436">
    <property type="entry name" value="SSB"/>
    <property type="match status" value="1"/>
</dbReference>
<evidence type="ECO:0000313" key="4">
    <source>
        <dbReference type="EMBL" id="MBP5836116.1"/>
    </source>
</evidence>
<gene>
    <name evidence="4" type="ORF">CHTY_002645</name>
</gene>
<keyword evidence="1 2" id="KW-0238">DNA-binding</keyword>
<dbReference type="NCBIfam" id="TIGR00621">
    <property type="entry name" value="ssb"/>
    <property type="match status" value="1"/>
</dbReference>
<comment type="caution">
    <text evidence="4">The sequence shown here is derived from an EMBL/GenBank/DDBJ whole genome shotgun (WGS) entry which is preliminary data.</text>
</comment>
<dbReference type="InterPro" id="IPR011344">
    <property type="entry name" value="ssDNA-bd"/>
</dbReference>
<keyword evidence="5" id="KW-1185">Reference proteome</keyword>
<dbReference type="PANTHER" id="PTHR10302">
    <property type="entry name" value="SINGLE-STRANDED DNA-BINDING PROTEIN"/>
    <property type="match status" value="1"/>
</dbReference>